<dbReference type="InterPro" id="IPR002073">
    <property type="entry name" value="PDEase_catalytic_dom"/>
</dbReference>
<evidence type="ECO:0000256" key="1">
    <source>
        <dbReference type="ARBA" id="ARBA00022723"/>
    </source>
</evidence>
<dbReference type="OrthoDB" id="546632at2759"/>
<dbReference type="CDD" id="cd00077">
    <property type="entry name" value="HDc"/>
    <property type="match status" value="1"/>
</dbReference>
<feature type="compositionally biased region" description="Basic residues" evidence="3">
    <location>
        <begin position="363"/>
        <end position="376"/>
    </location>
</feature>
<dbReference type="SUPFAM" id="SSF109604">
    <property type="entry name" value="HD-domain/PDEase-like"/>
    <property type="match status" value="2"/>
</dbReference>
<dbReference type="PANTHER" id="PTHR11347">
    <property type="entry name" value="CYCLIC NUCLEOTIDE PHOSPHODIESTERASE"/>
    <property type="match status" value="1"/>
</dbReference>
<evidence type="ECO:0000313" key="6">
    <source>
        <dbReference type="Proteomes" id="UP000245783"/>
    </source>
</evidence>
<organism evidence="5 6">
    <name type="scientific">Ceraceosorus guamensis</name>
    <dbReference type="NCBI Taxonomy" id="1522189"/>
    <lineage>
        <taxon>Eukaryota</taxon>
        <taxon>Fungi</taxon>
        <taxon>Dikarya</taxon>
        <taxon>Basidiomycota</taxon>
        <taxon>Ustilaginomycotina</taxon>
        <taxon>Exobasidiomycetes</taxon>
        <taxon>Ceraceosorales</taxon>
        <taxon>Ceraceosoraceae</taxon>
        <taxon>Ceraceosorus</taxon>
    </lineage>
</organism>
<feature type="region of interest" description="Disordered" evidence="3">
    <location>
        <begin position="1"/>
        <end position="99"/>
    </location>
</feature>
<feature type="region of interest" description="Disordered" evidence="3">
    <location>
        <begin position="330"/>
        <end position="392"/>
    </location>
</feature>
<proteinExistence type="predicted"/>
<feature type="compositionally biased region" description="Low complexity" evidence="3">
    <location>
        <begin position="77"/>
        <end position="93"/>
    </location>
</feature>
<dbReference type="Proteomes" id="UP000245783">
    <property type="component" value="Unassembled WGS sequence"/>
</dbReference>
<dbReference type="Gene3D" id="1.10.1300.10">
    <property type="entry name" value="3'5'-cyclic nucleotide phosphodiesterase, catalytic domain"/>
    <property type="match status" value="1"/>
</dbReference>
<feature type="domain" description="PDEase" evidence="4">
    <location>
        <begin position="471"/>
        <end position="912"/>
    </location>
</feature>
<feature type="compositionally biased region" description="Low complexity" evidence="3">
    <location>
        <begin position="202"/>
        <end position="231"/>
    </location>
</feature>
<keyword evidence="6" id="KW-1185">Reference proteome</keyword>
<dbReference type="GO" id="GO:0046872">
    <property type="term" value="F:metal ion binding"/>
    <property type="evidence" value="ECO:0007669"/>
    <property type="project" value="UniProtKB-KW"/>
</dbReference>
<name>A0A316WAB7_9BASI</name>
<dbReference type="InterPro" id="IPR003607">
    <property type="entry name" value="HD/PDEase_dom"/>
</dbReference>
<keyword evidence="2" id="KW-0378">Hydrolase</keyword>
<feature type="compositionally biased region" description="Polar residues" evidence="3">
    <location>
        <begin position="1"/>
        <end position="11"/>
    </location>
</feature>
<dbReference type="GO" id="GO:0007165">
    <property type="term" value="P:signal transduction"/>
    <property type="evidence" value="ECO:0007669"/>
    <property type="project" value="InterPro"/>
</dbReference>
<dbReference type="RefSeq" id="XP_025372073.1">
    <property type="nucleotide sequence ID" value="XM_025511242.1"/>
</dbReference>
<dbReference type="GeneID" id="37033112"/>
<feature type="compositionally biased region" description="Low complexity" evidence="3">
    <location>
        <begin position="415"/>
        <end position="433"/>
    </location>
</feature>
<dbReference type="Pfam" id="PF00233">
    <property type="entry name" value="PDEase_I"/>
    <property type="match status" value="2"/>
</dbReference>
<feature type="compositionally biased region" description="Low complexity" evidence="3">
    <location>
        <begin position="28"/>
        <end position="44"/>
    </location>
</feature>
<accession>A0A316WAB7</accession>
<feature type="region of interest" description="Disordered" evidence="3">
    <location>
        <begin position="800"/>
        <end position="822"/>
    </location>
</feature>
<dbReference type="AlphaFoldDB" id="A0A316WAB7"/>
<feature type="compositionally biased region" description="Polar residues" evidence="3">
    <location>
        <begin position="45"/>
        <end position="59"/>
    </location>
</feature>
<feature type="region of interest" description="Disordered" evidence="3">
    <location>
        <begin position="1116"/>
        <end position="1165"/>
    </location>
</feature>
<evidence type="ECO:0000259" key="4">
    <source>
        <dbReference type="PROSITE" id="PS51845"/>
    </source>
</evidence>
<feature type="region of interest" description="Disordered" evidence="3">
    <location>
        <begin position="415"/>
        <end position="442"/>
    </location>
</feature>
<feature type="compositionally biased region" description="Polar residues" evidence="3">
    <location>
        <begin position="153"/>
        <end position="163"/>
    </location>
</feature>
<reference evidence="5 6" key="1">
    <citation type="journal article" date="2018" name="Mol. Biol. Evol.">
        <title>Broad Genomic Sampling Reveals a Smut Pathogenic Ancestry of the Fungal Clade Ustilaginomycotina.</title>
        <authorList>
            <person name="Kijpornyongpan T."/>
            <person name="Mondo S.J."/>
            <person name="Barry K."/>
            <person name="Sandor L."/>
            <person name="Lee J."/>
            <person name="Lipzen A."/>
            <person name="Pangilinan J."/>
            <person name="LaButti K."/>
            <person name="Hainaut M."/>
            <person name="Henrissat B."/>
            <person name="Grigoriev I.V."/>
            <person name="Spatafora J.W."/>
            <person name="Aime M.C."/>
        </authorList>
    </citation>
    <scope>NUCLEOTIDE SEQUENCE [LARGE SCALE GENOMIC DNA]</scope>
    <source>
        <strain evidence="5 6">MCA 4658</strain>
    </source>
</reference>
<dbReference type="GO" id="GO:0004114">
    <property type="term" value="F:3',5'-cyclic-nucleotide phosphodiesterase activity"/>
    <property type="evidence" value="ECO:0007669"/>
    <property type="project" value="InterPro"/>
</dbReference>
<sequence>MTPGSSASNADLLSAPARSYHTSSHADGSPGLSASSGSNSSSDGTTTPAKNRAGQTSKASRSRSVDVGEAMTPGRVSDSARTAPSSPASGAPSVGRTLQNTYKALQLRARRSLLDLRVGGSGSARRHEGLHGATRQLHPHARDGSLHPLPARTASQGFGTSESKLGRRAADMDGSLGSLVTPTTARPSVAEERRGSGGTVKGSRWGIRPSSRPSSSGSGAASSTQGSSPWSNRRRRERDESSRQGAALHTSSLAGYGASPDVGDYADALAMGPSPSTQSRLLPPVDVDGSDARALQGVQAGPSNGLGSLASFSFPHDAAFLRTRAQPLQGMDGGMRHPSPTDTKSASVKWLPNSPTTPLASHFNHRRPSVIGHAHRSSATNAERRRASDNPPCTCPAVLPRRHSELPVLVPSYLSPSPSRSILEQPSAASPALSRRRSVRPSAARNRLVTQMASWDFCSLDLSDEDIRSACEIVFEAVLSAPIPRNVLDQPPVLHDATYSAQTSTSTSESPWTTLGEHLGVTMDAVRRVLDSIMDLYHSSNAYHNFNHAADVLQALYALLVDLKAVPSLSPTSTAAWDPASSPLSPQDALALLFAAIGHDAGHPGLSNAYLSNASAPIAIAFRCGAPEHGNAEEGKAKDEVGSDDSLVKPAKGSPLESYHAILFEGLMERCGLAHLLWAEPGARSEFGEVIRSCILATDMAIHSSFVSALFTFEARLYDEPVVSDGRDRAQRIRAQPRSERTLLCAALLKCADISNPVRARSVGRRWSVALRKEWERQSALEEECGLPVTAGAANKCKHKRRSAAPVSMPPLPGSPSANEDGLRRTSAAQMVAQLGGGGGAAAEIVEVSLNDLAAAGELEEERALARGQVAFVNAFVAPLMVAIAKLLPSLDAYLQLAIDNKALWEKHLEAVEARILAEGPSKQSSPPRNPSMTALSIADEQLAQLHGRSAISLSMLDSERLRLPSIFLPPVGNVPLDAQSCREQVQRAIDDALIGAVRAWKVPVPEGVTADHPLIAIDVADASKASTAATPDAADDRQRCASSASLASSIRSAASSTPATAHSTSTAATSSASGVLGLGKVDLHWSALKSQLTAPSSRHEDLSVGLAPALPPITASTSSLERPTSSLYDVQVPSPAPTPGHASQSRRKTPISVMRRLSAWSSSK</sequence>
<evidence type="ECO:0000313" key="5">
    <source>
        <dbReference type="EMBL" id="PWN44913.1"/>
    </source>
</evidence>
<evidence type="ECO:0000256" key="3">
    <source>
        <dbReference type="SAM" id="MobiDB-lite"/>
    </source>
</evidence>
<protein>
    <submittedName>
        <fullName evidence="5">HD-domain/PDEase-like protein</fullName>
    </submittedName>
</protein>
<evidence type="ECO:0000256" key="2">
    <source>
        <dbReference type="ARBA" id="ARBA00022801"/>
    </source>
</evidence>
<feature type="compositionally biased region" description="Polar residues" evidence="3">
    <location>
        <begin position="1116"/>
        <end position="1129"/>
    </location>
</feature>
<dbReference type="InterPro" id="IPR036971">
    <property type="entry name" value="PDEase_catalytic_dom_sf"/>
</dbReference>
<dbReference type="STRING" id="1522189.A0A316WAB7"/>
<feature type="region of interest" description="Disordered" evidence="3">
    <location>
        <begin position="119"/>
        <end position="289"/>
    </location>
</feature>
<gene>
    <name evidence="5" type="ORF">IE81DRAFT_242970</name>
</gene>
<dbReference type="SMART" id="SM00471">
    <property type="entry name" value="HDc"/>
    <property type="match status" value="1"/>
</dbReference>
<dbReference type="InParanoid" id="A0A316WAB7"/>
<keyword evidence="1" id="KW-0479">Metal-binding</keyword>
<dbReference type="PROSITE" id="PS51845">
    <property type="entry name" value="PDEASE_I_2"/>
    <property type="match status" value="1"/>
</dbReference>
<dbReference type="EMBL" id="KZ819358">
    <property type="protein sequence ID" value="PWN44913.1"/>
    <property type="molecule type" value="Genomic_DNA"/>
</dbReference>